<evidence type="ECO:0000313" key="2">
    <source>
        <dbReference type="Proteomes" id="UP000236319"/>
    </source>
</evidence>
<name>A0A2H6KH43_9APIC</name>
<comment type="caution">
    <text evidence="1">The sequence shown here is derived from an EMBL/GenBank/DDBJ whole genome shotgun (WGS) entry which is preliminary data.</text>
</comment>
<evidence type="ECO:0000313" key="1">
    <source>
        <dbReference type="EMBL" id="GBE62301.1"/>
    </source>
</evidence>
<dbReference type="Proteomes" id="UP000236319">
    <property type="component" value="Unassembled WGS sequence"/>
</dbReference>
<dbReference type="RefSeq" id="XP_028868544.1">
    <property type="nucleotide sequence ID" value="XM_029012711.1"/>
</dbReference>
<sequence>MQIASFSERSLSSMNCCAPPLILKNVEAFISDLPLLKAPASAQHIGGYAIHGVLDGRAGGFAGSDQISLFYAPRCENVAISEELRGNVANGELGKYDVGSHVGHFVELVVQNGPLGVDDALELRWVLDENLGIFLLCLEFQLNADEQYFGVDKLFRLLLGAGVGEGLLEGHALDEHGVPAASSGDLLNSDHVLVKVAVQ</sequence>
<dbReference type="AlphaFoldDB" id="A0A2H6KH43"/>
<proteinExistence type="predicted"/>
<organism evidence="1 2">
    <name type="scientific">Babesia ovata</name>
    <dbReference type="NCBI Taxonomy" id="189622"/>
    <lineage>
        <taxon>Eukaryota</taxon>
        <taxon>Sar</taxon>
        <taxon>Alveolata</taxon>
        <taxon>Apicomplexa</taxon>
        <taxon>Aconoidasida</taxon>
        <taxon>Piroplasmida</taxon>
        <taxon>Babesiidae</taxon>
        <taxon>Babesia</taxon>
    </lineage>
</organism>
<keyword evidence="2" id="KW-1185">Reference proteome</keyword>
<dbReference type="VEuPathDB" id="PiroplasmaDB:BOVATA_037940"/>
<dbReference type="GeneID" id="39876071"/>
<dbReference type="EMBL" id="BDSA01000004">
    <property type="protein sequence ID" value="GBE62301.1"/>
    <property type="molecule type" value="Genomic_DNA"/>
</dbReference>
<reference evidence="1 2" key="1">
    <citation type="journal article" date="2017" name="BMC Genomics">
        <title>Whole-genome assembly of Babesia ovata and comparative genomics between closely related pathogens.</title>
        <authorList>
            <person name="Yamagishi J."/>
            <person name="Asada M."/>
            <person name="Hakimi H."/>
            <person name="Tanaka T.Q."/>
            <person name="Sugimoto C."/>
            <person name="Kawazu S."/>
        </authorList>
    </citation>
    <scope>NUCLEOTIDE SEQUENCE [LARGE SCALE GENOMIC DNA]</scope>
    <source>
        <strain evidence="1 2">Miyake</strain>
    </source>
</reference>
<protein>
    <submittedName>
        <fullName evidence="1">Uncharacterized protein</fullName>
    </submittedName>
</protein>
<gene>
    <name evidence="1" type="ORF">BOVATA_037940</name>
</gene>
<accession>A0A2H6KH43</accession>
<dbReference type="OrthoDB" id="10681048at2759"/>